<dbReference type="OrthoDB" id="1911848at2759"/>
<evidence type="ECO:0000313" key="3">
    <source>
        <dbReference type="Proteomes" id="UP000813444"/>
    </source>
</evidence>
<proteinExistence type="predicted"/>
<dbReference type="PANTHER" id="PTHR37542:SF3">
    <property type="entry name" value="PRION-INHIBITION AND PROPAGATION HELO DOMAIN-CONTAINING PROTEIN"/>
    <property type="match status" value="1"/>
</dbReference>
<keyword evidence="3" id="KW-1185">Reference proteome</keyword>
<organism evidence="2 3">
    <name type="scientific">Stachybotrys elegans</name>
    <dbReference type="NCBI Taxonomy" id="80388"/>
    <lineage>
        <taxon>Eukaryota</taxon>
        <taxon>Fungi</taxon>
        <taxon>Dikarya</taxon>
        <taxon>Ascomycota</taxon>
        <taxon>Pezizomycotina</taxon>
        <taxon>Sordariomycetes</taxon>
        <taxon>Hypocreomycetidae</taxon>
        <taxon>Hypocreales</taxon>
        <taxon>Stachybotryaceae</taxon>
        <taxon>Stachybotrys</taxon>
    </lineage>
</organism>
<dbReference type="Gene3D" id="1.10.510.10">
    <property type="entry name" value="Transferase(Phosphotransferase) domain 1"/>
    <property type="match status" value="1"/>
</dbReference>
<dbReference type="EMBL" id="JAGPNK010000013">
    <property type="protein sequence ID" value="KAH7309908.1"/>
    <property type="molecule type" value="Genomic_DNA"/>
</dbReference>
<gene>
    <name evidence="2" type="ORF">B0I35DRAFT_440806</name>
</gene>
<evidence type="ECO:0000313" key="2">
    <source>
        <dbReference type="EMBL" id="KAH7309908.1"/>
    </source>
</evidence>
<dbReference type="InterPro" id="IPR029498">
    <property type="entry name" value="HeLo_dom"/>
</dbReference>
<name>A0A8K0SN03_9HYPO</name>
<protein>
    <recommendedName>
        <fullName evidence="1">Prion-inhibition and propagation HeLo domain-containing protein</fullName>
    </recommendedName>
</protein>
<dbReference type="Proteomes" id="UP000813444">
    <property type="component" value="Unassembled WGS sequence"/>
</dbReference>
<dbReference type="SUPFAM" id="SSF56112">
    <property type="entry name" value="Protein kinase-like (PK-like)"/>
    <property type="match status" value="1"/>
</dbReference>
<dbReference type="InterPro" id="IPR038305">
    <property type="entry name" value="HeLo_sf"/>
</dbReference>
<dbReference type="InterPro" id="IPR011009">
    <property type="entry name" value="Kinase-like_dom_sf"/>
</dbReference>
<reference evidence="2" key="1">
    <citation type="journal article" date="2021" name="Nat. Commun.">
        <title>Genetic determinants of endophytism in the Arabidopsis root mycobiome.</title>
        <authorList>
            <person name="Mesny F."/>
            <person name="Miyauchi S."/>
            <person name="Thiergart T."/>
            <person name="Pickel B."/>
            <person name="Atanasova L."/>
            <person name="Karlsson M."/>
            <person name="Huettel B."/>
            <person name="Barry K.W."/>
            <person name="Haridas S."/>
            <person name="Chen C."/>
            <person name="Bauer D."/>
            <person name="Andreopoulos W."/>
            <person name="Pangilinan J."/>
            <person name="LaButti K."/>
            <person name="Riley R."/>
            <person name="Lipzen A."/>
            <person name="Clum A."/>
            <person name="Drula E."/>
            <person name="Henrissat B."/>
            <person name="Kohler A."/>
            <person name="Grigoriev I.V."/>
            <person name="Martin F.M."/>
            <person name="Hacquard S."/>
        </authorList>
    </citation>
    <scope>NUCLEOTIDE SEQUENCE</scope>
    <source>
        <strain evidence="2">MPI-CAGE-CH-0235</strain>
    </source>
</reference>
<dbReference type="Pfam" id="PF14479">
    <property type="entry name" value="HeLo"/>
    <property type="match status" value="1"/>
</dbReference>
<feature type="domain" description="Prion-inhibition and propagation HeLo" evidence="1">
    <location>
        <begin position="10"/>
        <end position="242"/>
    </location>
</feature>
<comment type="caution">
    <text evidence="2">The sequence shown here is derived from an EMBL/GenBank/DDBJ whole genome shotgun (WGS) entry which is preliminary data.</text>
</comment>
<accession>A0A8K0SN03</accession>
<dbReference type="PANTHER" id="PTHR37542">
    <property type="entry name" value="HELO DOMAIN-CONTAINING PROTEIN-RELATED"/>
    <property type="match status" value="1"/>
</dbReference>
<sequence>MSGLEVPAFVIGLSGLAAMVDKTLLLFQSLEESKSFGETMATITRKINWEFYRFWAWARASGAFGNQSGVVTRTKPEPRNQGQPGIPADNLLRAPIEDTVVQIINLLEEICNITAKYRPREARKPSTTATKSAQAPSIALGLSTPLPLLGVRHNQAVLVASTERQGRIDFIQRQVPFRLRVSFNAKAWGDTDKSLLEEKMKELTYCNDRLESILPSRIRESLDSQGRAAQILAYDDMETLEILKEAAKDKNEGVRTHARLWEERIEFAGKWQSQRHVDVDKYRGKAAALTESPGLLQSKSCLSLQLLNASSSSGPTPVAVEWHSYDSLGWSVDDIIIARARLAELVHLSRMNGRPQSLRLLNTVCFVERDQSLALVYELPENTSPTAQPVSLHQLIIGDVRTFRRPNLEQRHQLARSLASALYSFGLVRWFHKDFNSHNVAFFPAPLTGAVSIEQPFVVGLSFSRPDSTQEKSLNKDLDELEVYLHPDLRVKQGAARPQYKRAYDIYSLGLVLYEIGVWKPIVKAIGTSGATMNPETFKKTVVDRCTKDLGFFAGSKYRDITLYCLTCGDDKSNQASSLDRLYWEVVLELAKLC</sequence>
<evidence type="ECO:0000259" key="1">
    <source>
        <dbReference type="Pfam" id="PF14479"/>
    </source>
</evidence>
<dbReference type="AlphaFoldDB" id="A0A8K0SN03"/>
<dbReference type="Gene3D" id="1.20.120.1020">
    <property type="entry name" value="Prion-inhibition and propagation, HeLo domain"/>
    <property type="match status" value="1"/>
</dbReference>